<proteinExistence type="predicted"/>
<dbReference type="Proteomes" id="UP000606044">
    <property type="component" value="Unassembled WGS sequence"/>
</dbReference>
<dbReference type="SMART" id="SM00342">
    <property type="entry name" value="HTH_ARAC"/>
    <property type="match status" value="1"/>
</dbReference>
<dbReference type="RefSeq" id="WP_188583422.1">
    <property type="nucleotide sequence ID" value="NZ_BMCT01000009.1"/>
</dbReference>
<dbReference type="Pfam" id="PF14525">
    <property type="entry name" value="AraC_binding_2"/>
    <property type="match status" value="1"/>
</dbReference>
<reference evidence="5" key="2">
    <citation type="submission" date="2020-09" db="EMBL/GenBank/DDBJ databases">
        <authorList>
            <person name="Sun Q."/>
            <person name="Sedlacek I."/>
        </authorList>
    </citation>
    <scope>NUCLEOTIDE SEQUENCE</scope>
    <source>
        <strain evidence="5">CCM 7897</strain>
    </source>
</reference>
<dbReference type="InterPro" id="IPR035418">
    <property type="entry name" value="AraC-bd_2"/>
</dbReference>
<dbReference type="PROSITE" id="PS00041">
    <property type="entry name" value="HTH_ARAC_FAMILY_1"/>
    <property type="match status" value="1"/>
</dbReference>
<name>A0A917CBY2_9HYPH</name>
<dbReference type="InterPro" id="IPR018060">
    <property type="entry name" value="HTH_AraC"/>
</dbReference>
<dbReference type="AlphaFoldDB" id="A0A917CBY2"/>
<dbReference type="Gene3D" id="1.10.10.60">
    <property type="entry name" value="Homeodomain-like"/>
    <property type="match status" value="1"/>
</dbReference>
<keyword evidence="3" id="KW-0804">Transcription</keyword>
<dbReference type="PANTHER" id="PTHR46796:SF6">
    <property type="entry name" value="ARAC SUBFAMILY"/>
    <property type="match status" value="1"/>
</dbReference>
<dbReference type="GO" id="GO:0043565">
    <property type="term" value="F:sequence-specific DNA binding"/>
    <property type="evidence" value="ECO:0007669"/>
    <property type="project" value="InterPro"/>
</dbReference>
<dbReference type="InterPro" id="IPR050204">
    <property type="entry name" value="AraC_XylS_family_regulators"/>
</dbReference>
<dbReference type="SUPFAM" id="SSF46689">
    <property type="entry name" value="Homeodomain-like"/>
    <property type="match status" value="1"/>
</dbReference>
<dbReference type="Pfam" id="PF12833">
    <property type="entry name" value="HTH_18"/>
    <property type="match status" value="1"/>
</dbReference>
<feature type="domain" description="HTH araC/xylS-type" evidence="4">
    <location>
        <begin position="214"/>
        <end position="313"/>
    </location>
</feature>
<evidence type="ECO:0000256" key="1">
    <source>
        <dbReference type="ARBA" id="ARBA00023015"/>
    </source>
</evidence>
<dbReference type="InterPro" id="IPR009057">
    <property type="entry name" value="Homeodomain-like_sf"/>
</dbReference>
<organism evidence="5 6">
    <name type="scientific">Azorhizobium oxalatiphilum</name>
    <dbReference type="NCBI Taxonomy" id="980631"/>
    <lineage>
        <taxon>Bacteria</taxon>
        <taxon>Pseudomonadati</taxon>
        <taxon>Pseudomonadota</taxon>
        <taxon>Alphaproteobacteria</taxon>
        <taxon>Hyphomicrobiales</taxon>
        <taxon>Xanthobacteraceae</taxon>
        <taxon>Azorhizobium</taxon>
    </lineage>
</organism>
<evidence type="ECO:0000259" key="4">
    <source>
        <dbReference type="PROSITE" id="PS01124"/>
    </source>
</evidence>
<reference evidence="5" key="1">
    <citation type="journal article" date="2014" name="Int. J. Syst. Evol. Microbiol.">
        <title>Complete genome sequence of Corynebacterium casei LMG S-19264T (=DSM 44701T), isolated from a smear-ripened cheese.</title>
        <authorList>
            <consortium name="US DOE Joint Genome Institute (JGI-PGF)"/>
            <person name="Walter F."/>
            <person name="Albersmeier A."/>
            <person name="Kalinowski J."/>
            <person name="Ruckert C."/>
        </authorList>
    </citation>
    <scope>NUCLEOTIDE SEQUENCE</scope>
    <source>
        <strain evidence="5">CCM 7897</strain>
    </source>
</reference>
<sequence length="337" mass="37417">MADDPLIPCQRYDSRLDPERGFEGWQHIVAPVFDVVPVAPDLPFSASYEAYHLGDILVGIGSFDATHFSRSRARIQRDGLDHVMVQIYLQGGYTGDLGARSVTVSAGEVVTLDMTRELRTRSEPSVNITLLIPRDEVSGRVVPHGNLNADREHEMACGLFADHMRALARHLPTVRHSAAVHVADATVSLYRAALSRTPDDLEAASEPMHDALLLRARRLVEARLMREDLSAISLAKELRVSRSTLYRLFEPFGGVASYVLERRLTLARSALCDPDNVQRIGAIGASCGFADPSHFSRAFRRRFGLSPAEVRREGMPDFVVNPVPERADLRAWIQNLT</sequence>
<keyword evidence="2" id="KW-0238">DNA-binding</keyword>
<dbReference type="PANTHER" id="PTHR46796">
    <property type="entry name" value="HTH-TYPE TRANSCRIPTIONAL ACTIVATOR RHAS-RELATED"/>
    <property type="match status" value="1"/>
</dbReference>
<dbReference type="GO" id="GO:0003700">
    <property type="term" value="F:DNA-binding transcription factor activity"/>
    <property type="evidence" value="ECO:0007669"/>
    <property type="project" value="InterPro"/>
</dbReference>
<protein>
    <submittedName>
        <fullName evidence="5">Transcriptional regulator</fullName>
    </submittedName>
</protein>
<keyword evidence="6" id="KW-1185">Reference proteome</keyword>
<gene>
    <name evidence="5" type="ORF">GCM10007301_48050</name>
</gene>
<evidence type="ECO:0000256" key="3">
    <source>
        <dbReference type="ARBA" id="ARBA00023163"/>
    </source>
</evidence>
<comment type="caution">
    <text evidence="5">The sequence shown here is derived from an EMBL/GenBank/DDBJ whole genome shotgun (WGS) entry which is preliminary data.</text>
</comment>
<dbReference type="InterPro" id="IPR020449">
    <property type="entry name" value="Tscrpt_reg_AraC-type_HTH"/>
</dbReference>
<dbReference type="PROSITE" id="PS01124">
    <property type="entry name" value="HTH_ARAC_FAMILY_2"/>
    <property type="match status" value="1"/>
</dbReference>
<accession>A0A917CBY2</accession>
<keyword evidence="1" id="KW-0805">Transcription regulation</keyword>
<evidence type="ECO:0000313" key="6">
    <source>
        <dbReference type="Proteomes" id="UP000606044"/>
    </source>
</evidence>
<evidence type="ECO:0000256" key="2">
    <source>
        <dbReference type="ARBA" id="ARBA00023125"/>
    </source>
</evidence>
<dbReference type="PRINTS" id="PR00032">
    <property type="entry name" value="HTHARAC"/>
</dbReference>
<dbReference type="EMBL" id="BMCT01000009">
    <property type="protein sequence ID" value="GGF82340.1"/>
    <property type="molecule type" value="Genomic_DNA"/>
</dbReference>
<evidence type="ECO:0000313" key="5">
    <source>
        <dbReference type="EMBL" id="GGF82340.1"/>
    </source>
</evidence>
<dbReference type="InterPro" id="IPR018062">
    <property type="entry name" value="HTH_AraC-typ_CS"/>
</dbReference>